<keyword evidence="10" id="KW-0862">Zinc</keyword>
<evidence type="ECO:0000256" key="12">
    <source>
        <dbReference type="PIRSR" id="PIRSR622684-1"/>
    </source>
</evidence>
<reference evidence="16" key="1">
    <citation type="journal article" date="2020" name="Ecol. Evol.">
        <title>Genome structure and content of the rice root-knot nematode (Meloidogyne graminicola).</title>
        <authorList>
            <person name="Phan N.T."/>
            <person name="Danchin E.G.J."/>
            <person name="Klopp C."/>
            <person name="Perfus-Barbeoch L."/>
            <person name="Kozlowski D.K."/>
            <person name="Koutsovoulos G.D."/>
            <person name="Lopez-Roques C."/>
            <person name="Bouchez O."/>
            <person name="Zahm M."/>
            <person name="Besnard G."/>
            <person name="Bellafiore S."/>
        </authorList>
    </citation>
    <scope>NUCLEOTIDE SEQUENCE</scope>
    <source>
        <strain evidence="16">VN-18</strain>
    </source>
</reference>
<evidence type="ECO:0000256" key="11">
    <source>
        <dbReference type="PIRSR" id="PIRSR600407-1"/>
    </source>
</evidence>
<protein>
    <recommendedName>
        <fullName evidence="15">Calpain catalytic domain-containing protein</fullName>
    </recommendedName>
</protein>
<comment type="similarity">
    <text evidence="1">Belongs to the peptidase C2 family.</text>
</comment>
<organism evidence="16 17">
    <name type="scientific">Meloidogyne graminicola</name>
    <dbReference type="NCBI Taxonomy" id="189291"/>
    <lineage>
        <taxon>Eukaryota</taxon>
        <taxon>Metazoa</taxon>
        <taxon>Ecdysozoa</taxon>
        <taxon>Nematoda</taxon>
        <taxon>Chromadorea</taxon>
        <taxon>Rhabditida</taxon>
        <taxon>Tylenchina</taxon>
        <taxon>Tylenchomorpha</taxon>
        <taxon>Tylenchoidea</taxon>
        <taxon>Meloidogynidae</taxon>
        <taxon>Meloidogyninae</taxon>
        <taxon>Meloidogyne</taxon>
    </lineage>
</organism>
<evidence type="ECO:0000256" key="10">
    <source>
        <dbReference type="ARBA" id="ARBA00022833"/>
    </source>
</evidence>
<gene>
    <name evidence="16" type="ORF">Mgra_00005539</name>
</gene>
<evidence type="ECO:0000256" key="2">
    <source>
        <dbReference type="ARBA" id="ARBA00009283"/>
    </source>
</evidence>
<feature type="active site" evidence="12 13">
    <location>
        <position position="155"/>
    </location>
</feature>
<evidence type="ECO:0000256" key="9">
    <source>
        <dbReference type="ARBA" id="ARBA00022807"/>
    </source>
</evidence>
<keyword evidence="4 13" id="KW-0645">Protease</keyword>
<feature type="active site" evidence="12 13">
    <location>
        <position position="342"/>
    </location>
</feature>
<dbReference type="GO" id="GO:0005737">
    <property type="term" value="C:cytoplasm"/>
    <property type="evidence" value="ECO:0007669"/>
    <property type="project" value="TreeGrafter"/>
</dbReference>
<dbReference type="Gene3D" id="3.30.420.150">
    <property type="entry name" value="Exopolyphosphatase. Domain 2"/>
    <property type="match status" value="1"/>
</dbReference>
<evidence type="ECO:0000256" key="1">
    <source>
        <dbReference type="ARBA" id="ARBA00007623"/>
    </source>
</evidence>
<dbReference type="SMART" id="SM00230">
    <property type="entry name" value="CysPc"/>
    <property type="match status" value="1"/>
</dbReference>
<evidence type="ECO:0000256" key="5">
    <source>
        <dbReference type="ARBA" id="ARBA00022723"/>
    </source>
</evidence>
<dbReference type="OrthoDB" id="424753at2759"/>
<keyword evidence="8 13" id="KW-0378">Hydrolase</keyword>
<dbReference type="SUPFAM" id="SSF54001">
    <property type="entry name" value="Cysteine proteinases"/>
    <property type="match status" value="1"/>
</dbReference>
<dbReference type="InterPro" id="IPR022684">
    <property type="entry name" value="Calpain_cysteine_protease"/>
</dbReference>
<feature type="domain" description="Calpain catalytic" evidence="15">
    <location>
        <begin position="92"/>
        <end position="399"/>
    </location>
</feature>
<feature type="active site" evidence="12 13">
    <location>
        <position position="321"/>
    </location>
</feature>
<dbReference type="Gene3D" id="3.90.70.10">
    <property type="entry name" value="Cysteine proteinases"/>
    <property type="match status" value="1"/>
</dbReference>
<evidence type="ECO:0000313" key="16">
    <source>
        <dbReference type="EMBL" id="KAF7635098.1"/>
    </source>
</evidence>
<dbReference type="PRINTS" id="PR00704">
    <property type="entry name" value="CALPAIN"/>
</dbReference>
<dbReference type="FunFam" id="3.90.70.10:FF:000010">
    <property type="entry name" value="Calpain 15"/>
    <property type="match status" value="1"/>
</dbReference>
<keyword evidence="17" id="KW-1185">Reference proteome</keyword>
<evidence type="ECO:0000256" key="7">
    <source>
        <dbReference type="ARBA" id="ARBA00022771"/>
    </source>
</evidence>
<dbReference type="GO" id="GO:0008270">
    <property type="term" value="F:zinc ion binding"/>
    <property type="evidence" value="ECO:0007669"/>
    <property type="project" value="UniProtKB-KW"/>
</dbReference>
<dbReference type="PROSITE" id="PS00139">
    <property type="entry name" value="THIOL_PROTEASE_CYS"/>
    <property type="match status" value="1"/>
</dbReference>
<keyword evidence="5" id="KW-0479">Metal-binding</keyword>
<dbReference type="GO" id="GO:0006508">
    <property type="term" value="P:proteolysis"/>
    <property type="evidence" value="ECO:0007669"/>
    <property type="project" value="UniProtKB-KW"/>
</dbReference>
<comment type="caution">
    <text evidence="16">The sequence shown here is derived from an EMBL/GenBank/DDBJ whole genome shotgun (WGS) entry which is preliminary data.</text>
</comment>
<accession>A0A8S9ZPM7</accession>
<dbReference type="PANTHER" id="PTHR10183">
    <property type="entry name" value="CALPAIN"/>
    <property type="match status" value="1"/>
</dbReference>
<dbReference type="InterPro" id="IPR000407">
    <property type="entry name" value="GDA1_CD39_NTPase"/>
</dbReference>
<keyword evidence="3" id="KW-0597">Phosphoprotein</keyword>
<dbReference type="EMBL" id="JABEBT010000047">
    <property type="protein sequence ID" value="KAF7635098.1"/>
    <property type="molecule type" value="Genomic_DNA"/>
</dbReference>
<evidence type="ECO:0000256" key="14">
    <source>
        <dbReference type="RuleBase" id="RU003833"/>
    </source>
</evidence>
<dbReference type="Proteomes" id="UP000605970">
    <property type="component" value="Unassembled WGS sequence"/>
</dbReference>
<sequence>MMYIYITFNYWTCSNLNCCLKQPQIPINGMCPLCRTKSRPKKMQTSKSMPRLSDIGFNGNIFPLTQDENEDQIKHSDGYNLIIEHCRSTNQSFLDDSFPHSLRSIGSLSRLEKENLSIIWCRPAEIFTKDEHLVRWGVFNDPQPTDIEQGLLGNCWFLSAMAVVSERPDILEKLFLTKIYNHYGIYEMRLCVDGIWQNVYVDDFFPCHKRTRTMVFGVGRKNQLWPSLLEKALAKVYGNYANLRAGRICEGLSTLTGAPTISLDLEYTELDFDARMSALNIVWAKLLSCREARFIMGCSCGAGSRPVNEEEYKRMGLMNQHAYSLLDVRQTKEGFRLVQLRNPWGSFVWVGEFSHKWTGWTLELKRELDSDANRQPGTFWMPFERLANYFDTIDIAQINRGWISSRHLLDIGWVEGSTRIIRFTITEPTELCVILHQRNARTVLDQVDILILIHKQEPFKDAFPGELICRSPRKIGATVRTDDYFFQPGEYLIFAHSFSNFGELIPGTVVIHSSKKVFSESLNVSLDILRSSICFLMVKEGTMESARTDFSDSTNVLSTRGTLFTVDSIPPLHRQGFVMIIHSIFKRFKCFLTISLLYLIVILLNTLTSSNSISSKDMSTEHLNYGIIIDAGSTGSRLFLYEWFSLSNKQLINIKIVNDSKGKPVVKKATPGLSTFAENPDAAPDYLLPLLKYASERIPTHKRRKTPLFIFATAGMRLLPLEKQNVIIQSLRKKLPEIIELEINPENIKVITGKWEGIYSWIAVNYMLGRFNITNFSESSQMSTKLGVNYYSNKIPERPKTAGISSILDDCLPKNFLKLTSIEDEDGQQFGNGQWDQCVNDIAALIFDKHKECPKTKSCFFGGVQVPKGISLSDVELYGFSEYWFSVDDVLSLGGIYDHDIFEEKARQFCQQTWRGIKKKFVKNFIQKQIKTE</sequence>
<keyword evidence="6" id="KW-0677">Repeat</keyword>
<feature type="active site" description="Proton acceptor" evidence="11">
    <location>
        <position position="756"/>
    </location>
</feature>
<evidence type="ECO:0000259" key="15">
    <source>
        <dbReference type="PROSITE" id="PS50203"/>
    </source>
</evidence>
<dbReference type="InterPro" id="IPR001300">
    <property type="entry name" value="Peptidase_C2_calpain_cat"/>
</dbReference>
<dbReference type="AlphaFoldDB" id="A0A8S9ZPM7"/>
<dbReference type="GO" id="GO:0004198">
    <property type="term" value="F:calcium-dependent cysteine-type endopeptidase activity"/>
    <property type="evidence" value="ECO:0007669"/>
    <property type="project" value="InterPro"/>
</dbReference>
<comment type="similarity">
    <text evidence="2 14">Belongs to the GDA1/CD39 NTPase family.</text>
</comment>
<evidence type="ECO:0000256" key="8">
    <source>
        <dbReference type="ARBA" id="ARBA00022801"/>
    </source>
</evidence>
<dbReference type="PANTHER" id="PTHR10183:SF382">
    <property type="entry name" value="CALPAIN-15"/>
    <property type="match status" value="1"/>
</dbReference>
<evidence type="ECO:0000256" key="4">
    <source>
        <dbReference type="ARBA" id="ARBA00022670"/>
    </source>
</evidence>
<evidence type="ECO:0000256" key="6">
    <source>
        <dbReference type="ARBA" id="ARBA00022737"/>
    </source>
</evidence>
<proteinExistence type="inferred from homology"/>
<keyword evidence="7" id="KW-0863">Zinc-finger</keyword>
<dbReference type="PROSITE" id="PS50203">
    <property type="entry name" value="CALPAIN_CAT"/>
    <property type="match status" value="1"/>
</dbReference>
<evidence type="ECO:0000256" key="3">
    <source>
        <dbReference type="ARBA" id="ARBA00022553"/>
    </source>
</evidence>
<name>A0A8S9ZPM7_9BILA</name>
<dbReference type="Pfam" id="PF01150">
    <property type="entry name" value="GDA1_CD39"/>
    <property type="match status" value="2"/>
</dbReference>
<evidence type="ECO:0000313" key="17">
    <source>
        <dbReference type="Proteomes" id="UP000605970"/>
    </source>
</evidence>
<dbReference type="InterPro" id="IPR000169">
    <property type="entry name" value="Pept_cys_AS"/>
</dbReference>
<dbReference type="Gene3D" id="3.30.420.40">
    <property type="match status" value="1"/>
</dbReference>
<dbReference type="Pfam" id="PF00648">
    <property type="entry name" value="Peptidase_C2"/>
    <property type="match status" value="1"/>
</dbReference>
<dbReference type="PROSITE" id="PS01238">
    <property type="entry name" value="GDA1_CD39_NTPASE"/>
    <property type="match status" value="1"/>
</dbReference>
<dbReference type="InterPro" id="IPR038765">
    <property type="entry name" value="Papain-like_cys_pep_sf"/>
</dbReference>
<evidence type="ECO:0000256" key="13">
    <source>
        <dbReference type="PROSITE-ProRule" id="PRU00239"/>
    </source>
</evidence>
<keyword evidence="9 13" id="KW-0788">Thiol protease</keyword>
<dbReference type="CDD" id="cd00044">
    <property type="entry name" value="CysPc"/>
    <property type="match status" value="1"/>
</dbReference>